<sequence>MVPQLPLLHPVRASDLAEWVKPGSPSSGESKHERVRYLDLQEDDEFDDGRIAIWIRQAADLPGDEL</sequence>
<evidence type="ECO:0000313" key="2">
    <source>
        <dbReference type="Proteomes" id="UP000636956"/>
    </source>
</evidence>
<comment type="caution">
    <text evidence="1">The sequence shown here is derived from an EMBL/GenBank/DDBJ whole genome shotgun (WGS) entry which is preliminary data.</text>
</comment>
<accession>A0A917PF24</accession>
<keyword evidence="2" id="KW-1185">Reference proteome</keyword>
<organism evidence="1 2">
    <name type="scientific">Agromyces bauzanensis</name>
    <dbReference type="NCBI Taxonomy" id="1308924"/>
    <lineage>
        <taxon>Bacteria</taxon>
        <taxon>Bacillati</taxon>
        <taxon>Actinomycetota</taxon>
        <taxon>Actinomycetes</taxon>
        <taxon>Micrococcales</taxon>
        <taxon>Microbacteriaceae</taxon>
        <taxon>Agromyces</taxon>
    </lineage>
</organism>
<reference evidence="1" key="1">
    <citation type="journal article" date="2014" name="Int. J. Syst. Evol. Microbiol.">
        <title>Complete genome sequence of Corynebacterium casei LMG S-19264T (=DSM 44701T), isolated from a smear-ripened cheese.</title>
        <authorList>
            <consortium name="US DOE Joint Genome Institute (JGI-PGF)"/>
            <person name="Walter F."/>
            <person name="Albersmeier A."/>
            <person name="Kalinowski J."/>
            <person name="Ruckert C."/>
        </authorList>
    </citation>
    <scope>NUCLEOTIDE SEQUENCE</scope>
    <source>
        <strain evidence="1">CGMCC 1.8984</strain>
    </source>
</reference>
<reference evidence="1" key="2">
    <citation type="submission" date="2020-09" db="EMBL/GenBank/DDBJ databases">
        <authorList>
            <person name="Sun Q."/>
            <person name="Zhou Y."/>
        </authorList>
    </citation>
    <scope>NUCLEOTIDE SEQUENCE</scope>
    <source>
        <strain evidence="1">CGMCC 1.8984</strain>
    </source>
</reference>
<protein>
    <submittedName>
        <fullName evidence="1">Uncharacterized protein</fullName>
    </submittedName>
</protein>
<dbReference type="AlphaFoldDB" id="A0A917PF24"/>
<gene>
    <name evidence="1" type="ORF">GCM10011372_10160</name>
</gene>
<dbReference type="EMBL" id="BMMD01000004">
    <property type="protein sequence ID" value="GGJ74066.1"/>
    <property type="molecule type" value="Genomic_DNA"/>
</dbReference>
<name>A0A917PF24_9MICO</name>
<dbReference type="Proteomes" id="UP000636956">
    <property type="component" value="Unassembled WGS sequence"/>
</dbReference>
<evidence type="ECO:0000313" key="1">
    <source>
        <dbReference type="EMBL" id="GGJ74066.1"/>
    </source>
</evidence>
<proteinExistence type="predicted"/>